<protein>
    <recommendedName>
        <fullName evidence="4">Peptidase A2 domain-containing protein</fullName>
    </recommendedName>
</protein>
<evidence type="ECO:0000313" key="2">
    <source>
        <dbReference type="EMBL" id="KAF0298558.1"/>
    </source>
</evidence>
<gene>
    <name evidence="2" type="ORF">FJT64_004085</name>
</gene>
<dbReference type="Proteomes" id="UP000440578">
    <property type="component" value="Unassembled WGS sequence"/>
</dbReference>
<comment type="caution">
    <text evidence="2">The sequence shown here is derived from an EMBL/GenBank/DDBJ whole genome shotgun (WGS) entry which is preliminary data.</text>
</comment>
<reference evidence="2 3" key="1">
    <citation type="submission" date="2019-07" db="EMBL/GenBank/DDBJ databases">
        <title>Draft genome assembly of a fouling barnacle, Amphibalanus amphitrite (Darwin, 1854): The first reference genome for Thecostraca.</title>
        <authorList>
            <person name="Kim W."/>
        </authorList>
    </citation>
    <scope>NUCLEOTIDE SEQUENCE [LARGE SCALE GENOMIC DNA]</scope>
    <source>
        <strain evidence="2">SNU_AA5</strain>
        <tissue evidence="2">Soma without cirri and trophi</tissue>
    </source>
</reference>
<feature type="region of interest" description="Disordered" evidence="1">
    <location>
        <begin position="93"/>
        <end position="119"/>
    </location>
</feature>
<proteinExistence type="predicted"/>
<feature type="compositionally biased region" description="Low complexity" evidence="1">
    <location>
        <begin position="95"/>
        <end position="119"/>
    </location>
</feature>
<accession>A0A6A4W909</accession>
<evidence type="ECO:0000313" key="3">
    <source>
        <dbReference type="Proteomes" id="UP000440578"/>
    </source>
</evidence>
<evidence type="ECO:0000256" key="1">
    <source>
        <dbReference type="SAM" id="MobiDB-lite"/>
    </source>
</evidence>
<organism evidence="2 3">
    <name type="scientific">Amphibalanus amphitrite</name>
    <name type="common">Striped barnacle</name>
    <name type="synonym">Balanus amphitrite</name>
    <dbReference type="NCBI Taxonomy" id="1232801"/>
    <lineage>
        <taxon>Eukaryota</taxon>
        <taxon>Metazoa</taxon>
        <taxon>Ecdysozoa</taxon>
        <taxon>Arthropoda</taxon>
        <taxon>Crustacea</taxon>
        <taxon>Multicrustacea</taxon>
        <taxon>Cirripedia</taxon>
        <taxon>Thoracica</taxon>
        <taxon>Thoracicalcarea</taxon>
        <taxon>Balanomorpha</taxon>
        <taxon>Balanoidea</taxon>
        <taxon>Balanidae</taxon>
        <taxon>Amphibalaninae</taxon>
        <taxon>Amphibalanus</taxon>
    </lineage>
</organism>
<sequence>MAWLGVPPVFKRNEESFGAYARRLEQFFVVNDLLIPDDKKAAVSVDAKRRAVLLTALEPDTFSLLEDLLAPAGVAEVTCARIIEVLTSHFEPDESPAIVPSSASASGRPEGAAASASGSVSAAVEEEELYSLFRCSGDRRAPIKLNVMLDDRPVSMELDTGAALSVCGRGSDTGDTGQVAAPGEWVSWRRPAVE</sequence>
<keyword evidence="3" id="KW-1185">Reference proteome</keyword>
<dbReference type="EMBL" id="VIIS01001427">
    <property type="protein sequence ID" value="KAF0298558.1"/>
    <property type="molecule type" value="Genomic_DNA"/>
</dbReference>
<evidence type="ECO:0008006" key="4">
    <source>
        <dbReference type="Google" id="ProtNLM"/>
    </source>
</evidence>
<dbReference type="AlphaFoldDB" id="A0A6A4W909"/>
<dbReference type="OrthoDB" id="8050270at2759"/>
<name>A0A6A4W909_AMPAM</name>